<evidence type="ECO:0000313" key="2">
    <source>
        <dbReference type="Proteomes" id="UP001443914"/>
    </source>
</evidence>
<dbReference type="Proteomes" id="UP001443914">
    <property type="component" value="Unassembled WGS sequence"/>
</dbReference>
<dbReference type="PANTHER" id="PTHR31170">
    <property type="entry name" value="BNAC04G53230D PROTEIN"/>
    <property type="match status" value="1"/>
</dbReference>
<dbReference type="InterPro" id="IPR004158">
    <property type="entry name" value="DUF247_pln"/>
</dbReference>
<dbReference type="PANTHER" id="PTHR31170:SF25">
    <property type="entry name" value="BNAA09G04570D PROTEIN"/>
    <property type="match status" value="1"/>
</dbReference>
<proteinExistence type="predicted"/>
<organism evidence="1 2">
    <name type="scientific">Saponaria officinalis</name>
    <name type="common">Common soapwort</name>
    <name type="synonym">Lychnis saponaria</name>
    <dbReference type="NCBI Taxonomy" id="3572"/>
    <lineage>
        <taxon>Eukaryota</taxon>
        <taxon>Viridiplantae</taxon>
        <taxon>Streptophyta</taxon>
        <taxon>Embryophyta</taxon>
        <taxon>Tracheophyta</taxon>
        <taxon>Spermatophyta</taxon>
        <taxon>Magnoliopsida</taxon>
        <taxon>eudicotyledons</taxon>
        <taxon>Gunneridae</taxon>
        <taxon>Pentapetalae</taxon>
        <taxon>Caryophyllales</taxon>
        <taxon>Caryophyllaceae</taxon>
        <taxon>Caryophylleae</taxon>
        <taxon>Saponaria</taxon>
    </lineage>
</organism>
<name>A0AAW1HZP2_SAPOF</name>
<dbReference type="AlphaFoldDB" id="A0AAW1HZP2"/>
<accession>A0AAW1HZP2</accession>
<sequence>MEDPSFDIATSIREELRSLPVFSPLRCIYKVPEHVRNVKEESYRPWMVSIGPIYHQHPSLQAMQKQKLRHLKRFLTQGNNAYDLDFYVGIIREREEEIRGCYAEDISLSSNNFIKMVLLDATFIIDLLMWSSFMFSLEDHPIDGMVEVFSRVEHDLYLEENQLPFFVLDGLYDIAFGTTYPLISFIDLTWSYMGCGFMPGKDENTITSEIIREHAPNIRHFVDFLRVCCLPSKTRSNPNSMSNQYPLFPLSVSELSAAGVKFIPSKSPSLLDIKFSRGVLEIPKFTVQDTTESVYRSIIFFEHCHHFLDSHFVDYIYFLDSLIKTPEDVEILVRKGIIENWVGSNEAVANLFNTIHQEHLIMLIQFLLL</sequence>
<protein>
    <submittedName>
        <fullName evidence="1">Uncharacterized protein</fullName>
    </submittedName>
</protein>
<gene>
    <name evidence="1" type="ORF">RND81_10G088200</name>
</gene>
<dbReference type="Pfam" id="PF03140">
    <property type="entry name" value="DUF247"/>
    <property type="match status" value="1"/>
</dbReference>
<reference evidence="1" key="1">
    <citation type="submission" date="2024-03" db="EMBL/GenBank/DDBJ databases">
        <title>WGS assembly of Saponaria officinalis var. Norfolk2.</title>
        <authorList>
            <person name="Jenkins J."/>
            <person name="Shu S."/>
            <person name="Grimwood J."/>
            <person name="Barry K."/>
            <person name="Goodstein D."/>
            <person name="Schmutz J."/>
            <person name="Leebens-Mack J."/>
            <person name="Osbourn A."/>
        </authorList>
    </citation>
    <scope>NUCLEOTIDE SEQUENCE [LARGE SCALE GENOMIC DNA]</scope>
    <source>
        <strain evidence="1">JIC</strain>
    </source>
</reference>
<keyword evidence="2" id="KW-1185">Reference proteome</keyword>
<dbReference type="EMBL" id="JBDFQZ010000010">
    <property type="protein sequence ID" value="KAK9682666.1"/>
    <property type="molecule type" value="Genomic_DNA"/>
</dbReference>
<comment type="caution">
    <text evidence="1">The sequence shown here is derived from an EMBL/GenBank/DDBJ whole genome shotgun (WGS) entry which is preliminary data.</text>
</comment>
<evidence type="ECO:0000313" key="1">
    <source>
        <dbReference type="EMBL" id="KAK9682666.1"/>
    </source>
</evidence>